<keyword evidence="5 7" id="KW-1133">Transmembrane helix</keyword>
<comment type="subcellular location">
    <subcellularLocation>
        <location evidence="1">Cell membrane</location>
        <topology evidence="1">Multi-pass membrane protein</topology>
    </subcellularLocation>
</comment>
<feature type="transmembrane region" description="Helical" evidence="7">
    <location>
        <begin position="683"/>
        <end position="703"/>
    </location>
</feature>
<accession>A0A1C4CKX3</accession>
<dbReference type="RefSeq" id="WP_073515090.1">
    <property type="nucleotide sequence ID" value="NZ_MPOM01000003.1"/>
</dbReference>
<dbReference type="GO" id="GO:0005886">
    <property type="term" value="C:plasma membrane"/>
    <property type="evidence" value="ECO:0007669"/>
    <property type="project" value="UniProtKB-SubCell"/>
</dbReference>
<feature type="transmembrane region" description="Helical" evidence="7">
    <location>
        <begin position="650"/>
        <end position="671"/>
    </location>
</feature>
<feature type="transmembrane region" description="Helical" evidence="7">
    <location>
        <begin position="205"/>
        <end position="224"/>
    </location>
</feature>
<reference evidence="9 10" key="1">
    <citation type="submission" date="2016-11" db="EMBL/GenBank/DDBJ databases">
        <title>Identification of Bacillus cereus isolated from egg-white.</title>
        <authorList>
            <person name="Soni A."/>
            <person name="Oey I."/>
            <person name="Silcock P."/>
            <person name="Bremer P."/>
        </authorList>
    </citation>
    <scope>NUCLEOTIDE SEQUENCE [LARGE SCALE GENOMIC DNA]</scope>
    <source>
        <strain evidence="9 10">NZAS03</strain>
    </source>
</reference>
<feature type="transmembrane region" description="Helical" evidence="7">
    <location>
        <begin position="724"/>
        <end position="748"/>
    </location>
</feature>
<evidence type="ECO:0000256" key="7">
    <source>
        <dbReference type="SAM" id="Phobius"/>
    </source>
</evidence>
<evidence type="ECO:0000313" key="9">
    <source>
        <dbReference type="EMBL" id="OKA40414.1"/>
    </source>
</evidence>
<name>A0A1C4CKX3_BACCE</name>
<evidence type="ECO:0000256" key="4">
    <source>
        <dbReference type="ARBA" id="ARBA00022692"/>
    </source>
</evidence>
<keyword evidence="6 7" id="KW-0472">Membrane</keyword>
<feature type="transmembrane region" description="Helical" evidence="7">
    <location>
        <begin position="754"/>
        <end position="776"/>
    </location>
</feature>
<dbReference type="Gene3D" id="1.20.1640.10">
    <property type="entry name" value="Multidrug efflux transporter AcrB transmembrane domain"/>
    <property type="match status" value="2"/>
</dbReference>
<feature type="transmembrane region" description="Helical" evidence="7">
    <location>
        <begin position="303"/>
        <end position="327"/>
    </location>
</feature>
<dbReference type="AlphaFoldDB" id="A0A1C4CKX3"/>
<evidence type="ECO:0000256" key="2">
    <source>
        <dbReference type="ARBA" id="ARBA00010157"/>
    </source>
</evidence>
<dbReference type="SUPFAM" id="SSF82866">
    <property type="entry name" value="Multidrug efflux transporter AcrB transmembrane domain"/>
    <property type="match status" value="2"/>
</dbReference>
<feature type="transmembrane region" description="Helical" evidence="7">
    <location>
        <begin position="339"/>
        <end position="361"/>
    </location>
</feature>
<dbReference type="PANTHER" id="PTHR33406">
    <property type="entry name" value="MEMBRANE PROTEIN MJ1562-RELATED"/>
    <property type="match status" value="1"/>
</dbReference>
<evidence type="ECO:0000256" key="3">
    <source>
        <dbReference type="ARBA" id="ARBA00022475"/>
    </source>
</evidence>
<evidence type="ECO:0000256" key="5">
    <source>
        <dbReference type="ARBA" id="ARBA00022989"/>
    </source>
</evidence>
<evidence type="ECO:0000259" key="8">
    <source>
        <dbReference type="PROSITE" id="PS50156"/>
    </source>
</evidence>
<keyword evidence="4 7" id="KW-0812">Transmembrane</keyword>
<comment type="caution">
    <text evidence="9">The sequence shown here is derived from an EMBL/GenBank/DDBJ whole genome shotgun (WGS) entry which is preliminary data.</text>
</comment>
<comment type="similarity">
    <text evidence="2">Belongs to the resistance-nodulation-cell division (RND) (TC 2.A.6) family. MmpL subfamily.</text>
</comment>
<evidence type="ECO:0000256" key="1">
    <source>
        <dbReference type="ARBA" id="ARBA00004651"/>
    </source>
</evidence>
<dbReference type="InterPro" id="IPR050545">
    <property type="entry name" value="Mycobact_MmpL"/>
</dbReference>
<dbReference type="PROSITE" id="PS50156">
    <property type="entry name" value="SSD"/>
    <property type="match status" value="1"/>
</dbReference>
<dbReference type="InterPro" id="IPR000731">
    <property type="entry name" value="SSD"/>
</dbReference>
<feature type="transmembrane region" description="Helical" evidence="7">
    <location>
        <begin position="231"/>
        <end position="252"/>
    </location>
</feature>
<gene>
    <name evidence="9" type="ORF">BJR07_00440</name>
</gene>
<dbReference type="Pfam" id="PF03176">
    <property type="entry name" value="MMPL"/>
    <property type="match status" value="2"/>
</dbReference>
<feature type="domain" description="SSD" evidence="8">
    <location>
        <begin position="234"/>
        <end position="360"/>
    </location>
</feature>
<dbReference type="InterPro" id="IPR004869">
    <property type="entry name" value="MMPL_dom"/>
</dbReference>
<proteinExistence type="inferred from homology"/>
<feature type="transmembrane region" description="Helical" evidence="7">
    <location>
        <begin position="12"/>
        <end position="31"/>
    </location>
</feature>
<organism evidence="9 10">
    <name type="scientific">Bacillus cereus</name>
    <dbReference type="NCBI Taxonomy" id="1396"/>
    <lineage>
        <taxon>Bacteria</taxon>
        <taxon>Bacillati</taxon>
        <taxon>Bacillota</taxon>
        <taxon>Bacilli</taxon>
        <taxon>Bacillales</taxon>
        <taxon>Bacillaceae</taxon>
        <taxon>Bacillus</taxon>
        <taxon>Bacillus cereus group</taxon>
    </lineage>
</organism>
<keyword evidence="3" id="KW-1003">Cell membrane</keyword>
<dbReference type="PANTHER" id="PTHR33406:SF6">
    <property type="entry name" value="MEMBRANE PROTEIN YDGH-RELATED"/>
    <property type="match status" value="1"/>
</dbReference>
<dbReference type="EMBL" id="MPON01000001">
    <property type="protein sequence ID" value="OKA40414.1"/>
    <property type="molecule type" value="Genomic_DNA"/>
</dbReference>
<sequence length="806" mass="88340">MFSGITKFIIRFRWVTLAFWIAIAAIIVSMAPNLSEEANKSQQQANSKSNEEAQKATQLISREFSENSEEINNSITMTFFREGGLKEEDSKYAVELEKYLNGKKKEFKLKDISSPYSNEQLSSTLISKDKEAALMLLNVTITNSKKDATKWLEESNEVIPKLRSVIEVKDGDKGDAPAIPSGLELHLTGGNAMTQEIMGTQGESLSLMLMLTIILVLVVLLVIYRSPIAAFFPLLAVGFSLVISQGVLAFAAKAGLSVTPAIMEFLLVILFGAGTDYCLLIVSRFKEGILDGLDAKEALCNALPSAGEAIVSSAFAVIIAFACMVFADSFVFRALGPGVAIAVFTGMLVIITFIPAIIALLGEKIFWPFLPSKKRNKMLQKERAGRQKKGIWEKIADSVVNKPSRYIICTLIMMIPFIIVVSGFKYDNDELSAMLPKQTDSYKGIQVMTEHFGEGAGKQNATTIIIKTNQNLWDTSNLRVIEELSENLMKLDGVHEVSTVTRPSGKKITLDMLAQSTSQSSNTTVANTGGSDYSIFALPGDYIAQFPAIKDFMKSYISDNKHSVLLSVELNHGPYSNEAIDTISGIRDTMHFTLNNTDLHDATAYVGGVTAGIKDLLDIQRNDFIFIIIIVTGAIYIILALLMRSLVAPLYMVGTIVLSFATTMGITYAIFKYGFGYDGLVSTVPIYGFVILIALGVDYNIFLMSRIRYEYESGKATAVAIRDGLSVTGSIITSCGIIMAGTFAAFLISPMKTFLELGVAIVVGLILDTFIIRTLLVPSIAIKIGEMNWWPKRKIRVTSESRTKQI</sequence>
<dbReference type="Proteomes" id="UP000186535">
    <property type="component" value="Unassembled WGS sequence"/>
</dbReference>
<evidence type="ECO:0000313" key="10">
    <source>
        <dbReference type="Proteomes" id="UP000186535"/>
    </source>
</evidence>
<feature type="transmembrane region" description="Helical" evidence="7">
    <location>
        <begin position="258"/>
        <end position="282"/>
    </location>
</feature>
<evidence type="ECO:0000256" key="6">
    <source>
        <dbReference type="ARBA" id="ARBA00023136"/>
    </source>
</evidence>
<protein>
    <recommendedName>
        <fullName evidence="8">SSD domain-containing protein</fullName>
    </recommendedName>
</protein>
<feature type="transmembrane region" description="Helical" evidence="7">
    <location>
        <begin position="624"/>
        <end position="643"/>
    </location>
</feature>